<keyword evidence="3" id="KW-1185">Reference proteome</keyword>
<feature type="transmembrane region" description="Helical" evidence="1">
    <location>
        <begin position="43"/>
        <end position="62"/>
    </location>
</feature>
<keyword evidence="1" id="KW-1133">Transmembrane helix</keyword>
<keyword evidence="1" id="KW-0472">Membrane</keyword>
<evidence type="ECO:0000256" key="1">
    <source>
        <dbReference type="SAM" id="Phobius"/>
    </source>
</evidence>
<proteinExistence type="predicted"/>
<gene>
    <name evidence="2" type="ORF">ACFOX3_12115</name>
</gene>
<comment type="caution">
    <text evidence="2">The sequence shown here is derived from an EMBL/GenBank/DDBJ whole genome shotgun (WGS) entry which is preliminary data.</text>
</comment>
<sequence>MTENVVMAKIFLIINLKTLIVGLLSVLSTYLCMRYGVVADFPLTLIATAIVFPVVFSINGAYKRREQALTKYSDLKAFGKALYFATRDWLDHSPESSRTEMKRLLEGLFTEIKHLFSNNIEQVRQNEEAVYRRFSALSKFIQSDLRGNGLASGEVSRCNQYLSKMFVSFEDAKHIYQYRTPRTLKTFSDIFISLLPILYGPYFAFQALEYSPSVTYVMPALFSLVLVSLSNIQDHLENPFDGVGEDDIAINVQEFVRRLYD</sequence>
<dbReference type="PANTHER" id="PTHR36970">
    <property type="entry name" value="UNNAMED PRODUCT"/>
    <property type="match status" value="1"/>
</dbReference>
<dbReference type="Proteomes" id="UP001595840">
    <property type="component" value="Unassembled WGS sequence"/>
</dbReference>
<reference evidence="3" key="1">
    <citation type="journal article" date="2019" name="Int. J. Syst. Evol. Microbiol.">
        <title>The Global Catalogue of Microorganisms (GCM) 10K type strain sequencing project: providing services to taxonomists for standard genome sequencing and annotation.</title>
        <authorList>
            <consortium name="The Broad Institute Genomics Platform"/>
            <consortium name="The Broad Institute Genome Sequencing Center for Infectious Disease"/>
            <person name="Wu L."/>
            <person name="Ma J."/>
        </authorList>
    </citation>
    <scope>NUCLEOTIDE SEQUENCE [LARGE SCALE GENOMIC DNA]</scope>
    <source>
        <strain evidence="3">CECT 8570</strain>
    </source>
</reference>
<dbReference type="PANTHER" id="PTHR36970:SF1">
    <property type="entry name" value="BESTROPHIN HOMOLOG"/>
    <property type="match status" value="1"/>
</dbReference>
<dbReference type="EMBL" id="JBHSCX010000015">
    <property type="protein sequence ID" value="MFC4363052.1"/>
    <property type="molecule type" value="Genomic_DNA"/>
</dbReference>
<keyword evidence="1" id="KW-0812">Transmembrane</keyword>
<name>A0ABV8V5D3_9GAMM</name>
<feature type="transmembrane region" description="Helical" evidence="1">
    <location>
        <begin position="187"/>
        <end position="208"/>
    </location>
</feature>
<feature type="transmembrane region" description="Helical" evidence="1">
    <location>
        <begin position="12"/>
        <end position="31"/>
    </location>
</feature>
<organism evidence="2 3">
    <name type="scientific">Simiduia curdlanivorans</name>
    <dbReference type="NCBI Taxonomy" id="1492769"/>
    <lineage>
        <taxon>Bacteria</taxon>
        <taxon>Pseudomonadati</taxon>
        <taxon>Pseudomonadota</taxon>
        <taxon>Gammaproteobacteria</taxon>
        <taxon>Cellvibrionales</taxon>
        <taxon>Cellvibrionaceae</taxon>
        <taxon>Simiduia</taxon>
    </lineage>
</organism>
<protein>
    <submittedName>
        <fullName evidence="2">Uncharacterized protein</fullName>
    </submittedName>
</protein>
<evidence type="ECO:0000313" key="2">
    <source>
        <dbReference type="EMBL" id="MFC4363052.1"/>
    </source>
</evidence>
<evidence type="ECO:0000313" key="3">
    <source>
        <dbReference type="Proteomes" id="UP001595840"/>
    </source>
</evidence>
<accession>A0ABV8V5D3</accession>
<dbReference type="RefSeq" id="WP_290265212.1">
    <property type="nucleotide sequence ID" value="NZ_JAUFQG010000006.1"/>
</dbReference>